<dbReference type="Gene3D" id="4.10.240.10">
    <property type="entry name" value="Zn(2)-C6 fungal-type DNA-binding domain"/>
    <property type="match status" value="1"/>
</dbReference>
<dbReference type="InterPro" id="IPR036864">
    <property type="entry name" value="Zn2-C6_fun-type_DNA-bd_sf"/>
</dbReference>
<accession>A0A433QF79</accession>
<dbReference type="PROSITE" id="PS00463">
    <property type="entry name" value="ZN2_CY6_FUNGAL_1"/>
    <property type="match status" value="1"/>
</dbReference>
<dbReference type="GO" id="GO:0008270">
    <property type="term" value="F:zinc ion binding"/>
    <property type="evidence" value="ECO:0007669"/>
    <property type="project" value="InterPro"/>
</dbReference>
<comment type="subcellular location">
    <subcellularLocation>
        <location evidence="1">Nucleus</location>
    </subcellularLocation>
</comment>
<evidence type="ECO:0000313" key="7">
    <source>
        <dbReference type="EMBL" id="RUS28409.1"/>
    </source>
</evidence>
<evidence type="ECO:0000256" key="5">
    <source>
        <dbReference type="ARBA" id="ARBA00023242"/>
    </source>
</evidence>
<evidence type="ECO:0000259" key="6">
    <source>
        <dbReference type="PROSITE" id="PS50048"/>
    </source>
</evidence>
<evidence type="ECO:0000256" key="4">
    <source>
        <dbReference type="ARBA" id="ARBA00023163"/>
    </source>
</evidence>
<evidence type="ECO:0000256" key="2">
    <source>
        <dbReference type="ARBA" id="ARBA00022723"/>
    </source>
</evidence>
<name>A0A433QF79_9FUNG</name>
<keyword evidence="8" id="KW-1185">Reference proteome</keyword>
<keyword evidence="5" id="KW-0539">Nucleus</keyword>
<dbReference type="Proteomes" id="UP000274822">
    <property type="component" value="Unassembled WGS sequence"/>
</dbReference>
<dbReference type="CDD" id="cd00067">
    <property type="entry name" value="GAL4"/>
    <property type="match status" value="1"/>
</dbReference>
<keyword evidence="4" id="KW-0804">Transcription</keyword>
<dbReference type="InterPro" id="IPR050815">
    <property type="entry name" value="TF_fung"/>
</dbReference>
<evidence type="ECO:0000256" key="1">
    <source>
        <dbReference type="ARBA" id="ARBA00004123"/>
    </source>
</evidence>
<gene>
    <name evidence="7" type="ORF">BC938DRAFT_481918</name>
</gene>
<dbReference type="PANTHER" id="PTHR47338:SF5">
    <property type="entry name" value="ZN(II)2CYS6 TRANSCRIPTION FACTOR (EUROFUNG)"/>
    <property type="match status" value="1"/>
</dbReference>
<dbReference type="PANTHER" id="PTHR47338">
    <property type="entry name" value="ZN(II)2CYS6 TRANSCRIPTION FACTOR (EUROFUNG)-RELATED"/>
    <property type="match status" value="1"/>
</dbReference>
<dbReference type="EMBL" id="RBNJ01006670">
    <property type="protein sequence ID" value="RUS28409.1"/>
    <property type="molecule type" value="Genomic_DNA"/>
</dbReference>
<dbReference type="CDD" id="cd12148">
    <property type="entry name" value="fungal_TF_MHR"/>
    <property type="match status" value="1"/>
</dbReference>
<dbReference type="GO" id="GO:0005634">
    <property type="term" value="C:nucleus"/>
    <property type="evidence" value="ECO:0007669"/>
    <property type="project" value="UniProtKB-SubCell"/>
</dbReference>
<sequence>MSTFLDYSYDRRNNPCNFCRLRRRKCDCATPICGRCRKLGKTCVYLQRLPTANHEPAQEQPPIYDQAQTPPQDILEAFQRLGALEDEVAAMRKLLTVLSPKNVEMHLEQTTSLATTDSCSVVRLEKSLANSLAPTRAPTKLQNEEENVTNTNYVAMTHESSVPIATLVRTLGWEVTFSRSGFRIHTSIHNFQDLIDFTDTSLRILLANERLHPLPKVSVDKDSSVIFKKKIVSIFWIQFIDILQHNSSSINRAIPHPSPTVATNFYTSVVTKLFVDNVIKYYTVDSSSFQILHPSVIHLLYDADDPFSSPAFCAIAACVSRGYGYFSSTNNKPNKLLSPELTSDLFERACDLLCDSMFDEPNLINLVALCFCDKFAMLNLHVERAWHFRGLGIRIAFIMMQSQYCGMLLTSQGDSPFPRVSLAEWETFKRTCWVLVLVDLCLQKYEIAESTISAEIVLSMQAELGFPEPLDDEKEEAGHAITILNSILKWVLTPKPFHTNADHITLREITEAEQRVHDWYASLPSELRMTTGKINTTDDVAELDLAKLNHFTNSMLLQYHYMFLCIHEQLLPSFLDPDADHSETSLRSHRLCTRSAHLIVALYQQLPFDFVWHIFLPVLLKACDVHYRNTRATDPVVRAEAKRAINIGIVLARSYDREGLGKLFDARVITVGVGDEGNVLHGAVGEAFDEGDAHFLKAAAGGLDIVDDHGDMAEPAGLLVAVVVGEGFVELGAPVAGFGDES</sequence>
<organism evidence="7 8">
    <name type="scientific">Jimgerdemannia flammicorona</name>
    <dbReference type="NCBI Taxonomy" id="994334"/>
    <lineage>
        <taxon>Eukaryota</taxon>
        <taxon>Fungi</taxon>
        <taxon>Fungi incertae sedis</taxon>
        <taxon>Mucoromycota</taxon>
        <taxon>Mucoromycotina</taxon>
        <taxon>Endogonomycetes</taxon>
        <taxon>Endogonales</taxon>
        <taxon>Endogonaceae</taxon>
        <taxon>Jimgerdemannia</taxon>
    </lineage>
</organism>
<dbReference type="AlphaFoldDB" id="A0A433QF79"/>
<dbReference type="Pfam" id="PF00172">
    <property type="entry name" value="Zn_clus"/>
    <property type="match status" value="1"/>
</dbReference>
<evidence type="ECO:0000256" key="3">
    <source>
        <dbReference type="ARBA" id="ARBA00023015"/>
    </source>
</evidence>
<protein>
    <recommendedName>
        <fullName evidence="6">Zn(2)-C6 fungal-type domain-containing protein</fullName>
    </recommendedName>
</protein>
<feature type="non-terminal residue" evidence="7">
    <location>
        <position position="742"/>
    </location>
</feature>
<comment type="caution">
    <text evidence="7">The sequence shown here is derived from an EMBL/GenBank/DDBJ whole genome shotgun (WGS) entry which is preliminary data.</text>
</comment>
<dbReference type="GO" id="GO:0000981">
    <property type="term" value="F:DNA-binding transcription factor activity, RNA polymerase II-specific"/>
    <property type="evidence" value="ECO:0007669"/>
    <property type="project" value="InterPro"/>
</dbReference>
<keyword evidence="3" id="KW-0805">Transcription regulation</keyword>
<dbReference type="InterPro" id="IPR001138">
    <property type="entry name" value="Zn2Cys6_DnaBD"/>
</dbReference>
<proteinExistence type="predicted"/>
<reference evidence="7 8" key="1">
    <citation type="journal article" date="2018" name="New Phytol.">
        <title>Phylogenomics of Endogonaceae and evolution of mycorrhizas within Mucoromycota.</title>
        <authorList>
            <person name="Chang Y."/>
            <person name="Desiro A."/>
            <person name="Na H."/>
            <person name="Sandor L."/>
            <person name="Lipzen A."/>
            <person name="Clum A."/>
            <person name="Barry K."/>
            <person name="Grigoriev I.V."/>
            <person name="Martin F.M."/>
            <person name="Stajich J.E."/>
            <person name="Smith M.E."/>
            <person name="Bonito G."/>
            <person name="Spatafora J.W."/>
        </authorList>
    </citation>
    <scope>NUCLEOTIDE SEQUENCE [LARGE SCALE GENOMIC DNA]</scope>
    <source>
        <strain evidence="7 8">AD002</strain>
    </source>
</reference>
<dbReference type="PROSITE" id="PS50048">
    <property type="entry name" value="ZN2_CY6_FUNGAL_2"/>
    <property type="match status" value="1"/>
</dbReference>
<feature type="domain" description="Zn(2)-C6 fungal-type" evidence="6">
    <location>
        <begin position="15"/>
        <end position="45"/>
    </location>
</feature>
<evidence type="ECO:0000313" key="8">
    <source>
        <dbReference type="Proteomes" id="UP000274822"/>
    </source>
</evidence>
<dbReference type="SUPFAM" id="SSF57701">
    <property type="entry name" value="Zn2/Cys6 DNA-binding domain"/>
    <property type="match status" value="1"/>
</dbReference>
<dbReference type="SMART" id="SM00066">
    <property type="entry name" value="GAL4"/>
    <property type="match status" value="1"/>
</dbReference>
<keyword evidence="2" id="KW-0479">Metal-binding</keyword>